<dbReference type="CDD" id="cd00761">
    <property type="entry name" value="Glyco_tranf_GTA_type"/>
    <property type="match status" value="1"/>
</dbReference>
<dbReference type="InterPro" id="IPR001173">
    <property type="entry name" value="Glyco_trans_2-like"/>
</dbReference>
<dbReference type="Gene3D" id="3.90.550.10">
    <property type="entry name" value="Spore Coat Polysaccharide Biosynthesis Protein SpsA, Chain A"/>
    <property type="match status" value="1"/>
</dbReference>
<organism evidence="2">
    <name type="scientific">marine sediment metagenome</name>
    <dbReference type="NCBI Taxonomy" id="412755"/>
    <lineage>
        <taxon>unclassified sequences</taxon>
        <taxon>metagenomes</taxon>
        <taxon>ecological metagenomes</taxon>
    </lineage>
</organism>
<protein>
    <recommendedName>
        <fullName evidence="1">Glycosyltransferase 2-like domain-containing protein</fullName>
    </recommendedName>
</protein>
<feature type="non-terminal residue" evidence="2">
    <location>
        <position position="102"/>
    </location>
</feature>
<dbReference type="EMBL" id="LAZR01026564">
    <property type="protein sequence ID" value="KKL68331.1"/>
    <property type="molecule type" value="Genomic_DNA"/>
</dbReference>
<dbReference type="SUPFAM" id="SSF53448">
    <property type="entry name" value="Nucleotide-diphospho-sugar transferases"/>
    <property type="match status" value="1"/>
</dbReference>
<evidence type="ECO:0000313" key="2">
    <source>
        <dbReference type="EMBL" id="KKL68331.1"/>
    </source>
</evidence>
<accession>A0A0F9EQ20</accession>
<reference evidence="2" key="1">
    <citation type="journal article" date="2015" name="Nature">
        <title>Complex archaea that bridge the gap between prokaryotes and eukaryotes.</title>
        <authorList>
            <person name="Spang A."/>
            <person name="Saw J.H."/>
            <person name="Jorgensen S.L."/>
            <person name="Zaremba-Niedzwiedzka K."/>
            <person name="Martijn J."/>
            <person name="Lind A.E."/>
            <person name="van Eijk R."/>
            <person name="Schleper C."/>
            <person name="Guy L."/>
            <person name="Ettema T.J."/>
        </authorList>
    </citation>
    <scope>NUCLEOTIDE SEQUENCE</scope>
</reference>
<dbReference type="Pfam" id="PF00535">
    <property type="entry name" value="Glycos_transf_2"/>
    <property type="match status" value="1"/>
</dbReference>
<comment type="caution">
    <text evidence="2">The sequence shown here is derived from an EMBL/GenBank/DDBJ whole genome shotgun (WGS) entry which is preliminary data.</text>
</comment>
<dbReference type="NCBIfam" id="TIGR04440">
    <property type="entry name" value="glyco_TIGR04440"/>
    <property type="match status" value="1"/>
</dbReference>
<proteinExistence type="predicted"/>
<evidence type="ECO:0000259" key="1">
    <source>
        <dbReference type="Pfam" id="PF00535"/>
    </source>
</evidence>
<feature type="domain" description="Glycosyltransferase 2-like" evidence="1">
    <location>
        <begin position="6"/>
        <end position="100"/>
    </location>
</feature>
<dbReference type="InterPro" id="IPR031042">
    <property type="entry name" value="Glyco_TIGR04440"/>
</dbReference>
<gene>
    <name evidence="2" type="ORF">LCGC14_2126020</name>
</gene>
<name>A0A0F9EQ20_9ZZZZ</name>
<dbReference type="AlphaFoldDB" id="A0A0F9EQ20"/>
<sequence length="102" mass="12181">MFDKISLIIPTHNRHQYLTRVLDYYNGINLKILVADSSQKEYPFKNKYDIDYFHYPNYIPHKKLADIIQEVKTPYVFMCADDDFIIPKAIEKCIKFLDNNSD</sequence>
<dbReference type="InterPro" id="IPR029044">
    <property type="entry name" value="Nucleotide-diphossugar_trans"/>
</dbReference>